<accession>A0ABP3U4S1</accession>
<organism evidence="2 3">
    <name type="scientific">Dokdonella soli</name>
    <dbReference type="NCBI Taxonomy" id="529810"/>
    <lineage>
        <taxon>Bacteria</taxon>
        <taxon>Pseudomonadati</taxon>
        <taxon>Pseudomonadota</taxon>
        <taxon>Gammaproteobacteria</taxon>
        <taxon>Lysobacterales</taxon>
        <taxon>Rhodanobacteraceae</taxon>
        <taxon>Dokdonella</taxon>
    </lineage>
</organism>
<dbReference type="Proteomes" id="UP001501523">
    <property type="component" value="Unassembled WGS sequence"/>
</dbReference>
<reference evidence="3" key="1">
    <citation type="journal article" date="2019" name="Int. J. Syst. Evol. Microbiol.">
        <title>The Global Catalogue of Microorganisms (GCM) 10K type strain sequencing project: providing services to taxonomists for standard genome sequencing and annotation.</title>
        <authorList>
            <consortium name="The Broad Institute Genomics Platform"/>
            <consortium name="The Broad Institute Genome Sequencing Center for Infectious Disease"/>
            <person name="Wu L."/>
            <person name="Ma J."/>
        </authorList>
    </citation>
    <scope>NUCLEOTIDE SEQUENCE [LARGE SCALE GENOMIC DNA]</scope>
    <source>
        <strain evidence="3">JCM 15421</strain>
    </source>
</reference>
<name>A0ABP3U4S1_9GAMM</name>
<keyword evidence="1" id="KW-0732">Signal</keyword>
<protein>
    <recommendedName>
        <fullName evidence="4">IPTL-CTERM sorting domain-containing protein</fullName>
    </recommendedName>
</protein>
<proteinExistence type="predicted"/>
<keyword evidence="3" id="KW-1185">Reference proteome</keyword>
<feature type="chain" id="PRO_5046065101" description="IPTL-CTERM sorting domain-containing protein" evidence="1">
    <location>
        <begin position="20"/>
        <end position="198"/>
    </location>
</feature>
<sequence>MTNLVAATVWAIVTNVAQAQIVIPSDIGVTLSVTPSTNLAPGEQMNVTLSVTNYGPERVDVFSLRSSDILDALSLVRNSNDCALHTYLFTDPTGRPTSSLLQWNVTLGGGPTFFNVGETITCHFKLALAAQAPQSLSLSFGFPFFADINPDNDTASVQLQRAAVLPPAPIPVLSPVTQWLLAGLLVATAGARRARLKR</sequence>
<comment type="caution">
    <text evidence="2">The sequence shown here is derived from an EMBL/GenBank/DDBJ whole genome shotgun (WGS) entry which is preliminary data.</text>
</comment>
<evidence type="ECO:0000256" key="1">
    <source>
        <dbReference type="SAM" id="SignalP"/>
    </source>
</evidence>
<evidence type="ECO:0008006" key="4">
    <source>
        <dbReference type="Google" id="ProtNLM"/>
    </source>
</evidence>
<dbReference type="EMBL" id="BAAAEU010000024">
    <property type="protein sequence ID" value="GAA0722092.1"/>
    <property type="molecule type" value="Genomic_DNA"/>
</dbReference>
<evidence type="ECO:0000313" key="3">
    <source>
        <dbReference type="Proteomes" id="UP001501523"/>
    </source>
</evidence>
<feature type="signal peptide" evidence="1">
    <location>
        <begin position="1"/>
        <end position="19"/>
    </location>
</feature>
<dbReference type="RefSeq" id="WP_343793134.1">
    <property type="nucleotide sequence ID" value="NZ_BAAAEU010000024.1"/>
</dbReference>
<gene>
    <name evidence="2" type="ORF">GCM10009105_32990</name>
</gene>
<evidence type="ECO:0000313" key="2">
    <source>
        <dbReference type="EMBL" id="GAA0722092.1"/>
    </source>
</evidence>